<dbReference type="PANTHER" id="PTHR13759">
    <property type="entry name" value="TWINFILIN"/>
    <property type="match status" value="1"/>
</dbReference>
<feature type="domain" description="ADF-H" evidence="9">
    <location>
        <begin position="4"/>
        <end position="132"/>
    </location>
</feature>
<dbReference type="PROSITE" id="PS51263">
    <property type="entry name" value="ADF_H"/>
    <property type="match status" value="1"/>
</dbReference>
<evidence type="ECO:0000256" key="8">
    <source>
        <dbReference type="SAM" id="MobiDB-lite"/>
    </source>
</evidence>
<dbReference type="InterPro" id="IPR029006">
    <property type="entry name" value="ADF-H/Gelsolin-like_dom_sf"/>
</dbReference>
<evidence type="ECO:0000313" key="11">
    <source>
        <dbReference type="Proteomes" id="UP000187013"/>
    </source>
</evidence>
<evidence type="ECO:0000256" key="4">
    <source>
        <dbReference type="ARBA" id="ARBA00022737"/>
    </source>
</evidence>
<keyword evidence="6" id="KW-0206">Cytoskeleton</keyword>
<dbReference type="InterPro" id="IPR028458">
    <property type="entry name" value="Twinfilin"/>
</dbReference>
<comment type="similarity">
    <text evidence="2">Belongs to the actin-binding proteins ADF family. Twinfilin subfamily.</text>
</comment>
<keyword evidence="4" id="KW-0677">Repeat</keyword>
<keyword evidence="3" id="KW-0963">Cytoplasm</keyword>
<keyword evidence="5" id="KW-0009">Actin-binding</keyword>
<dbReference type="AlphaFoldDB" id="A0A1Q3AD71"/>
<evidence type="ECO:0000256" key="3">
    <source>
        <dbReference type="ARBA" id="ARBA00022490"/>
    </source>
</evidence>
<dbReference type="GO" id="GO:0051015">
    <property type="term" value="F:actin filament binding"/>
    <property type="evidence" value="ECO:0007669"/>
    <property type="project" value="TreeGrafter"/>
</dbReference>
<dbReference type="GO" id="GO:0005884">
    <property type="term" value="C:actin filament"/>
    <property type="evidence" value="ECO:0007669"/>
    <property type="project" value="TreeGrafter"/>
</dbReference>
<dbReference type="EMBL" id="BDGX01000035">
    <property type="protein sequence ID" value="GAV53453.1"/>
    <property type="molecule type" value="Genomic_DNA"/>
</dbReference>
<dbReference type="GO" id="GO:0003785">
    <property type="term" value="F:actin monomer binding"/>
    <property type="evidence" value="ECO:0007669"/>
    <property type="project" value="TreeGrafter"/>
</dbReference>
<dbReference type="PANTHER" id="PTHR13759:SF1">
    <property type="entry name" value="TWINFILIN"/>
    <property type="match status" value="1"/>
</dbReference>
<comment type="caution">
    <text evidence="10">The sequence shown here is derived from an EMBL/GenBank/DDBJ whole genome shotgun (WGS) entry which is preliminary data.</text>
</comment>
<feature type="compositionally biased region" description="Basic residues" evidence="8">
    <location>
        <begin position="318"/>
        <end position="329"/>
    </location>
</feature>
<evidence type="ECO:0000256" key="7">
    <source>
        <dbReference type="ARBA" id="ARBA00038532"/>
    </source>
</evidence>
<evidence type="ECO:0000259" key="9">
    <source>
        <dbReference type="PROSITE" id="PS51263"/>
    </source>
</evidence>
<dbReference type="SUPFAM" id="SSF55753">
    <property type="entry name" value="Actin depolymerizing proteins"/>
    <property type="match status" value="2"/>
</dbReference>
<evidence type="ECO:0000256" key="5">
    <source>
        <dbReference type="ARBA" id="ARBA00023203"/>
    </source>
</evidence>
<dbReference type="CDD" id="cd11285">
    <property type="entry name" value="ADF_Twf-N_like"/>
    <property type="match status" value="1"/>
</dbReference>
<dbReference type="GO" id="GO:0051016">
    <property type="term" value="P:barbed-end actin filament capping"/>
    <property type="evidence" value="ECO:0007669"/>
    <property type="project" value="TreeGrafter"/>
</dbReference>
<dbReference type="CDD" id="cd11284">
    <property type="entry name" value="ADF_Twf-C_like"/>
    <property type="match status" value="1"/>
</dbReference>
<reference evidence="10 11" key="1">
    <citation type="submission" date="2016-08" db="EMBL/GenBank/DDBJ databases">
        <title>Draft genome sequence of allopolyploid Zygosaccharomyces rouxii.</title>
        <authorList>
            <person name="Watanabe J."/>
            <person name="Uehara K."/>
            <person name="Mogi Y."/>
            <person name="Tsukioka Y."/>
        </authorList>
    </citation>
    <scope>NUCLEOTIDE SEQUENCE [LARGE SCALE GENOMIC DNA]</scope>
    <source>
        <strain evidence="10 11">NBRC 110957</strain>
    </source>
</reference>
<proteinExistence type="inferred from homology"/>
<dbReference type="SMART" id="SM00102">
    <property type="entry name" value="ADF"/>
    <property type="match status" value="2"/>
</dbReference>
<dbReference type="GO" id="GO:0030042">
    <property type="term" value="P:actin filament depolymerization"/>
    <property type="evidence" value="ECO:0007669"/>
    <property type="project" value="TreeGrafter"/>
</dbReference>
<evidence type="ECO:0000313" key="10">
    <source>
        <dbReference type="EMBL" id="GAV53453.1"/>
    </source>
</evidence>
<organism evidence="10 11">
    <name type="scientific">Zygosaccharomyces rouxii</name>
    <dbReference type="NCBI Taxonomy" id="4956"/>
    <lineage>
        <taxon>Eukaryota</taxon>
        <taxon>Fungi</taxon>
        <taxon>Dikarya</taxon>
        <taxon>Ascomycota</taxon>
        <taxon>Saccharomycotina</taxon>
        <taxon>Saccharomycetes</taxon>
        <taxon>Saccharomycetales</taxon>
        <taxon>Saccharomycetaceae</taxon>
        <taxon>Zygosaccharomyces</taxon>
    </lineage>
</organism>
<name>A0A1Q3AD71_ZYGRO</name>
<evidence type="ECO:0000256" key="1">
    <source>
        <dbReference type="ARBA" id="ARBA00004245"/>
    </source>
</evidence>
<evidence type="ECO:0000256" key="2">
    <source>
        <dbReference type="ARBA" id="ARBA00009557"/>
    </source>
</evidence>
<feature type="region of interest" description="Disordered" evidence="8">
    <location>
        <begin position="293"/>
        <end position="329"/>
    </location>
</feature>
<dbReference type="Gene3D" id="3.40.20.10">
    <property type="entry name" value="Severin"/>
    <property type="match status" value="2"/>
</dbReference>
<evidence type="ECO:0000256" key="6">
    <source>
        <dbReference type="ARBA" id="ARBA00023212"/>
    </source>
</evidence>
<dbReference type="InterPro" id="IPR002108">
    <property type="entry name" value="ADF-H"/>
</dbReference>
<dbReference type="OrthoDB" id="10006997at2759"/>
<accession>A0A1Q3AD71</accession>
<gene>
    <name evidence="10" type="ORF">ZYGR_0AI07370</name>
</gene>
<dbReference type="Proteomes" id="UP000187013">
    <property type="component" value="Unassembled WGS sequence"/>
</dbReference>
<dbReference type="GO" id="GO:0005737">
    <property type="term" value="C:cytoplasm"/>
    <property type="evidence" value="ECO:0007669"/>
    <property type="project" value="TreeGrafter"/>
</dbReference>
<comment type="subunit">
    <text evidence="7">Interacts with G-actin; ADP-actin form.</text>
</comment>
<dbReference type="Pfam" id="PF00241">
    <property type="entry name" value="Cofilin_ADF"/>
    <property type="match status" value="2"/>
</dbReference>
<comment type="subcellular location">
    <subcellularLocation>
        <location evidence="1">Cytoplasm</location>
        <location evidence="1">Cytoskeleton</location>
    </subcellularLocation>
</comment>
<sequence>MSSQSGISAEQGLVDFLHAPSQGSQGLRIVTAGVSNDFTSVQLKGAYDSLSQLQSGLTNEPLYIFIKDLQKNPNQYVFVSYVPDSSPVKLKMLYASTKNTLVRQIGGNSIGKQTLLTDSEDFQDVLESKDVDPQQGAAVLTESERADIEISQQQQRMKLGNRKLVSQSDGTPTSLVFDIESGDSTINELLQRFNVVYCKIDLGTEQIQVVDKSNINDPNQLKILPEHPSYTLYRNGSLNYFIYSCPSGSKVKERMVYASNRLGFINHLKGQDKLEFARIIEIGDPDDLELSLISNSSQEEQKQEEAEEASARFASSRKFNKPKGPGRRR</sequence>
<protein>
    <recommendedName>
        <fullName evidence="9">ADF-H domain-containing protein</fullName>
    </recommendedName>
</protein>